<dbReference type="InterPro" id="IPR036514">
    <property type="entry name" value="SGNH_hydro_sf"/>
</dbReference>
<dbReference type="PANTHER" id="PTHR34407">
    <property type="entry name" value="EXPRESSED PROTEIN"/>
    <property type="match status" value="1"/>
</dbReference>
<reference evidence="3" key="1">
    <citation type="journal article" date="2019" name="Int. J. Syst. Evol. Microbiol.">
        <title>The Global Catalogue of Microorganisms (GCM) 10K type strain sequencing project: providing services to taxonomists for standard genome sequencing and annotation.</title>
        <authorList>
            <consortium name="The Broad Institute Genomics Platform"/>
            <consortium name="The Broad Institute Genome Sequencing Center for Infectious Disease"/>
            <person name="Wu L."/>
            <person name="Ma J."/>
        </authorList>
    </citation>
    <scope>NUCLEOTIDE SEQUENCE [LARGE SCALE GENOMIC DNA]</scope>
    <source>
        <strain evidence="3">CCUG 48216</strain>
    </source>
</reference>
<dbReference type="SUPFAM" id="SSF52266">
    <property type="entry name" value="SGNH hydrolase"/>
    <property type="match status" value="1"/>
</dbReference>
<evidence type="ECO:0000259" key="1">
    <source>
        <dbReference type="Pfam" id="PF13472"/>
    </source>
</evidence>
<comment type="caution">
    <text evidence="2">The sequence shown here is derived from an EMBL/GenBank/DDBJ whole genome shotgun (WGS) entry which is preliminary data.</text>
</comment>
<dbReference type="GO" id="GO:0016787">
    <property type="term" value="F:hydrolase activity"/>
    <property type="evidence" value="ECO:0007669"/>
    <property type="project" value="UniProtKB-KW"/>
</dbReference>
<dbReference type="Proteomes" id="UP001597211">
    <property type="component" value="Unassembled WGS sequence"/>
</dbReference>
<dbReference type="InterPro" id="IPR013830">
    <property type="entry name" value="SGNH_hydro"/>
</dbReference>
<organism evidence="2 3">
    <name type="scientific">Paenibacillus timonensis</name>
    <dbReference type="NCBI Taxonomy" id="225915"/>
    <lineage>
        <taxon>Bacteria</taxon>
        <taxon>Bacillati</taxon>
        <taxon>Bacillota</taxon>
        <taxon>Bacilli</taxon>
        <taxon>Bacillales</taxon>
        <taxon>Paenibacillaceae</taxon>
        <taxon>Paenibacillus</taxon>
    </lineage>
</organism>
<dbReference type="CDD" id="cd00229">
    <property type="entry name" value="SGNH_hydrolase"/>
    <property type="match status" value="1"/>
</dbReference>
<dbReference type="Gene3D" id="3.40.50.1110">
    <property type="entry name" value="SGNH hydrolase"/>
    <property type="match status" value="1"/>
</dbReference>
<gene>
    <name evidence="2" type="ORF">ACFQ2Z_06265</name>
</gene>
<protein>
    <submittedName>
        <fullName evidence="2">SGNH/GDSL hydrolase family protein</fullName>
    </submittedName>
</protein>
<dbReference type="RefSeq" id="WP_240267962.1">
    <property type="nucleotide sequence ID" value="NZ_JAKSXN010000006.1"/>
</dbReference>
<accession>A0ABW3S9S5</accession>
<dbReference type="EMBL" id="JBHTKZ010000007">
    <property type="protein sequence ID" value="MFD1180955.1"/>
    <property type="molecule type" value="Genomic_DNA"/>
</dbReference>
<name>A0ABW3S9S5_9BACL</name>
<feature type="domain" description="SGNH hydrolase-type esterase" evidence="1">
    <location>
        <begin position="41"/>
        <end position="212"/>
    </location>
</feature>
<keyword evidence="2" id="KW-0378">Hydrolase</keyword>
<evidence type="ECO:0000313" key="3">
    <source>
        <dbReference type="Proteomes" id="UP001597211"/>
    </source>
</evidence>
<evidence type="ECO:0000313" key="2">
    <source>
        <dbReference type="EMBL" id="MFD1180955.1"/>
    </source>
</evidence>
<proteinExistence type="predicted"/>
<dbReference type="Pfam" id="PF13472">
    <property type="entry name" value="Lipase_GDSL_2"/>
    <property type="match status" value="1"/>
</dbReference>
<keyword evidence="3" id="KW-1185">Reference proteome</keyword>
<dbReference type="PANTHER" id="PTHR34407:SF1">
    <property type="entry name" value="SGNH HYDROLASE-TYPE ESTERASE DOMAIN-CONTAINING PROTEIN"/>
    <property type="match status" value="1"/>
</dbReference>
<sequence length="385" mass="42076">MPDTDTGVPGLTPGHAWIVPRMGLPRVCAKRAEDGDVTVAFLGGSITEGAGASAADETSWRALTGKYLRKRLDGRLLRCINAGVGGTDSTLGAHRLREHVLREGQVDLLFVEFSVNDGEDREESLRGMEGIVRQCRRLSPATDLCFIYTGAEKNLTSLRPFNIAVHEEVAEHYGIPSINFAAGVYGLIQEGRVEWGDLAPDGYHPNDEGHALYARFLREYLDAALFAGESPVSSGQIPKLPGEPLIAGSYEHAAMLIYEAADYSEHFRIRKLRPNEPLMNWRYSTEHVFAEASGAGLTFQVEGRGAGMLLLCGPDTGILEYSVNGAPYVAVNPFDDWCIGAYRPVPVLFPALEHHGELQVTVRNTGRKDERSKGTGLRILKLLTS</sequence>